<evidence type="ECO:0000256" key="2">
    <source>
        <dbReference type="SAM" id="SignalP"/>
    </source>
</evidence>
<organism evidence="3 4">
    <name type="scientific">Quillaja saponaria</name>
    <name type="common">Soap bark tree</name>
    <dbReference type="NCBI Taxonomy" id="32244"/>
    <lineage>
        <taxon>Eukaryota</taxon>
        <taxon>Viridiplantae</taxon>
        <taxon>Streptophyta</taxon>
        <taxon>Embryophyta</taxon>
        <taxon>Tracheophyta</taxon>
        <taxon>Spermatophyta</taxon>
        <taxon>Magnoliopsida</taxon>
        <taxon>eudicotyledons</taxon>
        <taxon>Gunneridae</taxon>
        <taxon>Pentapetalae</taxon>
        <taxon>rosids</taxon>
        <taxon>fabids</taxon>
        <taxon>Fabales</taxon>
        <taxon>Quillajaceae</taxon>
        <taxon>Quillaja</taxon>
    </lineage>
</organism>
<keyword evidence="2" id="KW-0732">Signal</keyword>
<evidence type="ECO:0000313" key="4">
    <source>
        <dbReference type="Proteomes" id="UP001163823"/>
    </source>
</evidence>
<evidence type="ECO:0000256" key="1">
    <source>
        <dbReference type="SAM" id="MobiDB-lite"/>
    </source>
</evidence>
<dbReference type="Proteomes" id="UP001163823">
    <property type="component" value="Chromosome 14"/>
</dbReference>
<proteinExistence type="predicted"/>
<dbReference type="PANTHER" id="PTHR33743">
    <property type="entry name" value="PROTEIN GOLVEN 6-RELATED"/>
    <property type="match status" value="1"/>
</dbReference>
<feature type="signal peptide" evidence="2">
    <location>
        <begin position="1"/>
        <end position="24"/>
    </location>
</feature>
<feature type="region of interest" description="Disordered" evidence="1">
    <location>
        <begin position="67"/>
        <end position="90"/>
    </location>
</feature>
<reference evidence="3" key="1">
    <citation type="journal article" date="2023" name="Science">
        <title>Elucidation of the pathway for biosynthesis of saponin adjuvants from the soapbark tree.</title>
        <authorList>
            <person name="Reed J."/>
            <person name="Orme A."/>
            <person name="El-Demerdash A."/>
            <person name="Owen C."/>
            <person name="Martin L.B.B."/>
            <person name="Misra R.C."/>
            <person name="Kikuchi S."/>
            <person name="Rejzek M."/>
            <person name="Martin A.C."/>
            <person name="Harkess A."/>
            <person name="Leebens-Mack J."/>
            <person name="Louveau T."/>
            <person name="Stephenson M.J."/>
            <person name="Osbourn A."/>
        </authorList>
    </citation>
    <scope>NUCLEOTIDE SEQUENCE</scope>
    <source>
        <strain evidence="3">S10</strain>
    </source>
</reference>
<gene>
    <name evidence="3" type="ORF">O6P43_032869</name>
</gene>
<dbReference type="PANTHER" id="PTHR33743:SF27">
    <property type="entry name" value="TRANSMEMBRANE PROTEIN"/>
    <property type="match status" value="1"/>
</dbReference>
<dbReference type="KEGG" id="qsa:O6P43_032869"/>
<comment type="caution">
    <text evidence="3">The sequence shown here is derived from an EMBL/GenBank/DDBJ whole genome shotgun (WGS) entry which is preliminary data.</text>
</comment>
<evidence type="ECO:0000313" key="3">
    <source>
        <dbReference type="EMBL" id="KAJ7943293.1"/>
    </source>
</evidence>
<accession>A0AAD7KNS9</accession>
<dbReference type="AlphaFoldDB" id="A0AAD7KNS9"/>
<evidence type="ECO:0008006" key="5">
    <source>
        <dbReference type="Google" id="ProtNLM"/>
    </source>
</evidence>
<dbReference type="EMBL" id="JARAOO010000014">
    <property type="protein sequence ID" value="KAJ7943293.1"/>
    <property type="molecule type" value="Genomic_DNA"/>
</dbReference>
<feature type="chain" id="PRO_5042278461" description="Root meristem growth factor 8" evidence="2">
    <location>
        <begin position="25"/>
        <end position="133"/>
    </location>
</feature>
<name>A0AAD7KNS9_QUISA</name>
<protein>
    <recommendedName>
        <fullName evidence="5">Root meristem growth factor 8</fullName>
    </recommendedName>
</protein>
<sequence length="133" mass="15430">MEMIMIIFTLLCLMLSALLPSCTSLQVQFQPSQDDDHQVNKVEFSVPTLPRKLRFIEEVKTSKGIDLTSNKKQKEDLSGKKYPKKQSMMHGISKGTWPEWVEKDETTSQFFTMDYSHVKRRRPIHNKSMPVAP</sequence>
<keyword evidence="4" id="KW-1185">Reference proteome</keyword>